<sequence length="147" mass="16548">MSRDGGVLDGFHVGWVPEGTGDAVSDFASEWEDVQFTTRVWERQTADGYRVDLRVHVLRGERLTDLDALRTFLAEYHERDLALWHLTDFPHDDGPGLLGEAQAFWLPAPGAAVNVLVDPERFDAVTLQTVARAVTPQRESERMSDTR</sequence>
<dbReference type="EMBL" id="POTX01000200">
    <property type="protein sequence ID" value="PZF90077.1"/>
    <property type="molecule type" value="Genomic_DNA"/>
</dbReference>
<reference evidence="1 2" key="1">
    <citation type="submission" date="2018-01" db="EMBL/GenBank/DDBJ databases">
        <title>Draft genome sequence of Jishengella endophytica.</title>
        <authorList>
            <person name="Sahin N."/>
            <person name="Ay H."/>
            <person name="Saygin H."/>
        </authorList>
    </citation>
    <scope>NUCLEOTIDE SEQUENCE [LARGE SCALE GENOMIC DNA]</scope>
    <source>
        <strain evidence="1 2">DSM 45430</strain>
    </source>
</reference>
<evidence type="ECO:0000313" key="1">
    <source>
        <dbReference type="EMBL" id="PZF90077.1"/>
    </source>
</evidence>
<name>A0A2W2CPP7_9ACTN</name>
<keyword evidence="2" id="KW-1185">Reference proteome</keyword>
<gene>
    <name evidence="1" type="ORF">C1I93_23215</name>
</gene>
<dbReference type="AlphaFoldDB" id="A0A2W2CPP7"/>
<evidence type="ECO:0000313" key="2">
    <source>
        <dbReference type="Proteomes" id="UP000248627"/>
    </source>
</evidence>
<proteinExistence type="predicted"/>
<organism evidence="1 2">
    <name type="scientific">Micromonospora endophytica</name>
    <dbReference type="NCBI Taxonomy" id="515350"/>
    <lineage>
        <taxon>Bacteria</taxon>
        <taxon>Bacillati</taxon>
        <taxon>Actinomycetota</taxon>
        <taxon>Actinomycetes</taxon>
        <taxon>Micromonosporales</taxon>
        <taxon>Micromonosporaceae</taxon>
        <taxon>Micromonospora</taxon>
    </lineage>
</organism>
<dbReference type="Proteomes" id="UP000248627">
    <property type="component" value="Unassembled WGS sequence"/>
</dbReference>
<accession>A0A2W2CPP7</accession>
<dbReference type="RefSeq" id="WP_111245416.1">
    <property type="nucleotide sequence ID" value="NZ_POTX01000200.1"/>
</dbReference>
<protein>
    <submittedName>
        <fullName evidence="1">Uncharacterized protein</fullName>
    </submittedName>
</protein>
<comment type="caution">
    <text evidence="1">The sequence shown here is derived from an EMBL/GenBank/DDBJ whole genome shotgun (WGS) entry which is preliminary data.</text>
</comment>
<dbReference type="OrthoDB" id="5146724at2"/>